<dbReference type="PANTHER" id="PTHR43649">
    <property type="entry name" value="ARABINOSE-BINDING PROTEIN-RELATED"/>
    <property type="match status" value="1"/>
</dbReference>
<gene>
    <name evidence="7" type="ORF">GCM10022419_099050</name>
</gene>
<keyword evidence="2" id="KW-0732">Signal</keyword>
<dbReference type="Pfam" id="PF01547">
    <property type="entry name" value="SBP_bac_1"/>
    <property type="match status" value="1"/>
</dbReference>
<dbReference type="Gene3D" id="3.40.190.10">
    <property type="entry name" value="Periplasmic binding protein-like II"/>
    <property type="match status" value="1"/>
</dbReference>
<keyword evidence="5" id="KW-0449">Lipoprotein</keyword>
<comment type="caution">
    <text evidence="7">The sequence shown here is derived from an EMBL/GenBank/DDBJ whole genome shotgun (WGS) entry which is preliminary data.</text>
</comment>
<dbReference type="InterPro" id="IPR050490">
    <property type="entry name" value="Bact_solute-bd_prot1"/>
</dbReference>
<dbReference type="EMBL" id="BAABDQ010000034">
    <property type="protein sequence ID" value="GAA3599458.1"/>
    <property type="molecule type" value="Genomic_DNA"/>
</dbReference>
<dbReference type="InterPro" id="IPR006059">
    <property type="entry name" value="SBP"/>
</dbReference>
<evidence type="ECO:0000256" key="4">
    <source>
        <dbReference type="ARBA" id="ARBA00023139"/>
    </source>
</evidence>
<protein>
    <submittedName>
        <fullName evidence="7">Sugar ABC transporter substrate-binding protein</fullName>
    </submittedName>
</protein>
<keyword evidence="8" id="KW-1185">Reference proteome</keyword>
<feature type="region of interest" description="Disordered" evidence="6">
    <location>
        <begin position="1"/>
        <end position="20"/>
    </location>
</feature>
<evidence type="ECO:0000256" key="1">
    <source>
        <dbReference type="ARBA" id="ARBA00022475"/>
    </source>
</evidence>
<dbReference type="PANTHER" id="PTHR43649:SF33">
    <property type="entry name" value="POLYGALACTURONAN_RHAMNOGALACTURONAN-BINDING PROTEIN YTCQ"/>
    <property type="match status" value="1"/>
</dbReference>
<evidence type="ECO:0000256" key="5">
    <source>
        <dbReference type="ARBA" id="ARBA00023288"/>
    </source>
</evidence>
<proteinExistence type="predicted"/>
<sequence length="421" mass="44699">MSLPTLAACGGTDSGASGAKPGPEVITFRSFVKASDAVTAAFNKTHKDFQVKWENVPSGGDYYTKLASSVKAGNVPDVAIVEYNQLPDVVSQGELEDLTETAGPVVAKDFPPQVQQLVNLGGKTWGIPRDVAPLVFFYRKDFFDKHKLKPAKTWDDYTRLLEEVKKADPKARGGIFATADAGVVAALSWQGGGRWYGTEGQSWKVAIDDEPSKKVAAYWNDLVLKSLVGTYNSTSDDAFFQAVQKGEVVSYICANWCAGALQSTVPDQKGKWAIAAVPSLDGRPASAMLGGSAFTVPKGAKHPEQAFEFIKWITTDPEGMKAWLSSGTSSMLPAAPALLPATTAFKTDFYGGQDIFSVVSKAYESVPAGWTWGPSAGVTGTTISDSLGKVASGETKLADVLTSAQQATVADFKNRGLSVAQ</sequence>
<evidence type="ECO:0000256" key="2">
    <source>
        <dbReference type="ARBA" id="ARBA00022729"/>
    </source>
</evidence>
<keyword evidence="1" id="KW-1003">Cell membrane</keyword>
<keyword evidence="4" id="KW-0564">Palmitate</keyword>
<evidence type="ECO:0000313" key="8">
    <source>
        <dbReference type="Proteomes" id="UP001500630"/>
    </source>
</evidence>
<evidence type="ECO:0000256" key="3">
    <source>
        <dbReference type="ARBA" id="ARBA00023136"/>
    </source>
</evidence>
<organism evidence="7 8">
    <name type="scientific">Nonomuraea rosea</name>
    <dbReference type="NCBI Taxonomy" id="638574"/>
    <lineage>
        <taxon>Bacteria</taxon>
        <taxon>Bacillati</taxon>
        <taxon>Actinomycetota</taxon>
        <taxon>Actinomycetes</taxon>
        <taxon>Streptosporangiales</taxon>
        <taxon>Streptosporangiaceae</taxon>
        <taxon>Nonomuraea</taxon>
    </lineage>
</organism>
<keyword evidence="3" id="KW-0472">Membrane</keyword>
<accession>A0ABP6Z788</accession>
<evidence type="ECO:0000313" key="7">
    <source>
        <dbReference type="EMBL" id="GAA3599458.1"/>
    </source>
</evidence>
<name>A0ABP6Z788_9ACTN</name>
<evidence type="ECO:0000256" key="6">
    <source>
        <dbReference type="SAM" id="MobiDB-lite"/>
    </source>
</evidence>
<dbReference type="SUPFAM" id="SSF53850">
    <property type="entry name" value="Periplasmic binding protein-like II"/>
    <property type="match status" value="1"/>
</dbReference>
<dbReference type="Proteomes" id="UP001500630">
    <property type="component" value="Unassembled WGS sequence"/>
</dbReference>
<dbReference type="RefSeq" id="WP_345572980.1">
    <property type="nucleotide sequence ID" value="NZ_BAABDQ010000034.1"/>
</dbReference>
<reference evidence="8" key="1">
    <citation type="journal article" date="2019" name="Int. J. Syst. Evol. Microbiol.">
        <title>The Global Catalogue of Microorganisms (GCM) 10K type strain sequencing project: providing services to taxonomists for standard genome sequencing and annotation.</title>
        <authorList>
            <consortium name="The Broad Institute Genomics Platform"/>
            <consortium name="The Broad Institute Genome Sequencing Center for Infectious Disease"/>
            <person name="Wu L."/>
            <person name="Ma J."/>
        </authorList>
    </citation>
    <scope>NUCLEOTIDE SEQUENCE [LARGE SCALE GENOMIC DNA]</scope>
    <source>
        <strain evidence="8">JCM 17326</strain>
    </source>
</reference>